<gene>
    <name evidence="2" type="ORF">ASPGLDRAFT_169001</name>
</gene>
<feature type="compositionally biased region" description="Low complexity" evidence="1">
    <location>
        <begin position="493"/>
        <end position="516"/>
    </location>
</feature>
<dbReference type="RefSeq" id="XP_022402355.1">
    <property type="nucleotide sequence ID" value="XM_022542682.1"/>
</dbReference>
<feature type="region of interest" description="Disordered" evidence="1">
    <location>
        <begin position="1"/>
        <end position="103"/>
    </location>
</feature>
<sequence length="645" mass="71080">MSVQYAYCRPTTPPGVPLSAAHSRHASDSSVYSTDASSPWSATTSATSPGGSPPRKLHHGPALLPKIRPQDVVVEPAPLAGSQRQRRNTRNSPAPLPYVHESSGAQRSAYLASPAAPGYSSGNGVALLSPVSITSSNKRKASSSPEGHSRHVSESRNREAMLERYGYPTYRQLPRYIVPSTPATPNIVVHPPYLQQRSTAEYTHQQPPVAASKTPQYYYQHPHTQNIHPYPAGSVYRPEEVQESTTTMLSYLTAPTQAIKLVRNVNVVPTRGMHDYFWWDIRNLRSWISFQPSTFDSIDCLTKLLTTEIPSYLTPPTMVHSSRLAPECETTLIGLVNDIYAPRVNAALAVSQGHNHLRLYAAPGVRTSVNKNYGGPHFLANYSTDTDQTSSGLPRGRLVGIVRSFDRWNTGMRKEAEPRRVEYLNGLAHLQRCMREHGCRYGFIMTEIELVCVRAGCDNGDAEAVPYFGFLEISPPVPTKTSDDDTRFHSPALSSTGTDGLSSSTSSTRSRSSSHSPVPDRTTHPYYTANTNPQTLDVPLTTTLALYFLLMLSKDTPLPSQPSPHVNVGGPGALTRQKVLSEGRDKWIPKVHAGETRDAKRVRGWVWPEDPWHRREGGGVSSRGRGRAASDSNGEEGVRVKRWHK</sequence>
<name>A0A1L9VP07_ASPGL</name>
<dbReference type="AlphaFoldDB" id="A0A1L9VP07"/>
<feature type="compositionally biased region" description="Low complexity" evidence="1">
    <location>
        <begin position="28"/>
        <end position="54"/>
    </location>
</feature>
<feature type="compositionally biased region" description="Polar residues" evidence="1">
    <location>
        <begin position="136"/>
        <end position="146"/>
    </location>
</feature>
<dbReference type="Proteomes" id="UP000184300">
    <property type="component" value="Unassembled WGS sequence"/>
</dbReference>
<feature type="region of interest" description="Disordered" evidence="1">
    <location>
        <begin position="136"/>
        <end position="160"/>
    </location>
</feature>
<feature type="region of interest" description="Disordered" evidence="1">
    <location>
        <begin position="609"/>
        <end position="645"/>
    </location>
</feature>
<dbReference type="EMBL" id="KV878894">
    <property type="protein sequence ID" value="OJJ85657.1"/>
    <property type="molecule type" value="Genomic_DNA"/>
</dbReference>
<dbReference type="GeneID" id="34458943"/>
<keyword evidence="3" id="KW-1185">Reference proteome</keyword>
<evidence type="ECO:0000313" key="2">
    <source>
        <dbReference type="EMBL" id="OJJ85657.1"/>
    </source>
</evidence>
<dbReference type="STRING" id="1160497.A0A1L9VP07"/>
<dbReference type="VEuPathDB" id="FungiDB:ASPGLDRAFT_169001"/>
<protein>
    <recommendedName>
        <fullName evidence="4">Sialidase</fullName>
    </recommendedName>
</protein>
<evidence type="ECO:0000256" key="1">
    <source>
        <dbReference type="SAM" id="MobiDB-lite"/>
    </source>
</evidence>
<reference evidence="3" key="1">
    <citation type="journal article" date="2017" name="Genome Biol.">
        <title>Comparative genomics reveals high biological diversity and specific adaptations in the industrially and medically important fungal genus Aspergillus.</title>
        <authorList>
            <person name="de Vries R.P."/>
            <person name="Riley R."/>
            <person name="Wiebenga A."/>
            <person name="Aguilar-Osorio G."/>
            <person name="Amillis S."/>
            <person name="Uchima C.A."/>
            <person name="Anderluh G."/>
            <person name="Asadollahi M."/>
            <person name="Askin M."/>
            <person name="Barry K."/>
            <person name="Battaglia E."/>
            <person name="Bayram O."/>
            <person name="Benocci T."/>
            <person name="Braus-Stromeyer S.A."/>
            <person name="Caldana C."/>
            <person name="Canovas D."/>
            <person name="Cerqueira G.C."/>
            <person name="Chen F."/>
            <person name="Chen W."/>
            <person name="Choi C."/>
            <person name="Clum A."/>
            <person name="Dos Santos R.A."/>
            <person name="Damasio A.R."/>
            <person name="Diallinas G."/>
            <person name="Emri T."/>
            <person name="Fekete E."/>
            <person name="Flipphi M."/>
            <person name="Freyberg S."/>
            <person name="Gallo A."/>
            <person name="Gournas C."/>
            <person name="Habgood R."/>
            <person name="Hainaut M."/>
            <person name="Harispe M.L."/>
            <person name="Henrissat B."/>
            <person name="Hilden K.S."/>
            <person name="Hope R."/>
            <person name="Hossain A."/>
            <person name="Karabika E."/>
            <person name="Karaffa L."/>
            <person name="Karanyi Z."/>
            <person name="Krasevec N."/>
            <person name="Kuo A."/>
            <person name="Kusch H."/>
            <person name="LaButti K."/>
            <person name="Lagendijk E.L."/>
            <person name="Lapidus A."/>
            <person name="Levasseur A."/>
            <person name="Lindquist E."/>
            <person name="Lipzen A."/>
            <person name="Logrieco A.F."/>
            <person name="MacCabe A."/>
            <person name="Maekelae M.R."/>
            <person name="Malavazi I."/>
            <person name="Melin P."/>
            <person name="Meyer V."/>
            <person name="Mielnichuk N."/>
            <person name="Miskei M."/>
            <person name="Molnar A.P."/>
            <person name="Mule G."/>
            <person name="Ngan C.Y."/>
            <person name="Orejas M."/>
            <person name="Orosz E."/>
            <person name="Ouedraogo J.P."/>
            <person name="Overkamp K.M."/>
            <person name="Park H.-S."/>
            <person name="Perrone G."/>
            <person name="Piumi F."/>
            <person name="Punt P.J."/>
            <person name="Ram A.F."/>
            <person name="Ramon A."/>
            <person name="Rauscher S."/>
            <person name="Record E."/>
            <person name="Riano-Pachon D.M."/>
            <person name="Robert V."/>
            <person name="Roehrig J."/>
            <person name="Ruller R."/>
            <person name="Salamov A."/>
            <person name="Salih N.S."/>
            <person name="Samson R.A."/>
            <person name="Sandor E."/>
            <person name="Sanguinetti M."/>
            <person name="Schuetze T."/>
            <person name="Sepcic K."/>
            <person name="Shelest E."/>
            <person name="Sherlock G."/>
            <person name="Sophianopoulou V."/>
            <person name="Squina F.M."/>
            <person name="Sun H."/>
            <person name="Susca A."/>
            <person name="Todd R.B."/>
            <person name="Tsang A."/>
            <person name="Unkles S.E."/>
            <person name="van de Wiele N."/>
            <person name="van Rossen-Uffink D."/>
            <person name="Oliveira J.V."/>
            <person name="Vesth T.C."/>
            <person name="Visser J."/>
            <person name="Yu J.-H."/>
            <person name="Zhou M."/>
            <person name="Andersen M.R."/>
            <person name="Archer D.B."/>
            <person name="Baker S.E."/>
            <person name="Benoit I."/>
            <person name="Brakhage A.A."/>
            <person name="Braus G.H."/>
            <person name="Fischer R."/>
            <person name="Frisvad J.C."/>
            <person name="Goldman G.H."/>
            <person name="Houbraken J."/>
            <person name="Oakley B."/>
            <person name="Pocsi I."/>
            <person name="Scazzocchio C."/>
            <person name="Seiboth B."/>
            <person name="vanKuyk P.A."/>
            <person name="Wortman J."/>
            <person name="Dyer P.S."/>
            <person name="Grigoriev I.V."/>
        </authorList>
    </citation>
    <scope>NUCLEOTIDE SEQUENCE [LARGE SCALE GENOMIC DNA]</scope>
    <source>
        <strain evidence="3">CBS 516.65</strain>
    </source>
</reference>
<feature type="region of interest" description="Disordered" evidence="1">
    <location>
        <begin position="479"/>
        <end position="534"/>
    </location>
</feature>
<dbReference type="OrthoDB" id="5300765at2759"/>
<organism evidence="2 3">
    <name type="scientific">Aspergillus glaucus CBS 516.65</name>
    <dbReference type="NCBI Taxonomy" id="1160497"/>
    <lineage>
        <taxon>Eukaryota</taxon>
        <taxon>Fungi</taxon>
        <taxon>Dikarya</taxon>
        <taxon>Ascomycota</taxon>
        <taxon>Pezizomycotina</taxon>
        <taxon>Eurotiomycetes</taxon>
        <taxon>Eurotiomycetidae</taxon>
        <taxon>Eurotiales</taxon>
        <taxon>Aspergillaceae</taxon>
        <taxon>Aspergillus</taxon>
        <taxon>Aspergillus subgen. Aspergillus</taxon>
    </lineage>
</organism>
<accession>A0A1L9VP07</accession>
<evidence type="ECO:0008006" key="4">
    <source>
        <dbReference type="Google" id="ProtNLM"/>
    </source>
</evidence>
<proteinExistence type="predicted"/>
<evidence type="ECO:0000313" key="3">
    <source>
        <dbReference type="Proteomes" id="UP000184300"/>
    </source>
</evidence>
<feature type="compositionally biased region" description="Basic and acidic residues" evidence="1">
    <location>
        <begin position="147"/>
        <end position="160"/>
    </location>
</feature>